<evidence type="ECO:0000256" key="2">
    <source>
        <dbReference type="ARBA" id="ARBA00023002"/>
    </source>
</evidence>
<dbReference type="GO" id="GO:0002197">
    <property type="term" value="C:xanthine dehydrogenase complex"/>
    <property type="evidence" value="ECO:0007669"/>
    <property type="project" value="InterPro"/>
</dbReference>
<dbReference type="InterPro" id="IPR000674">
    <property type="entry name" value="Ald_Oxase/Xan_DH_a/b"/>
</dbReference>
<keyword evidence="5" id="KW-1185">Reference proteome</keyword>
<organism evidence="4 5">
    <name type="scientific">Formimonas warabiya</name>
    <dbReference type="NCBI Taxonomy" id="1761012"/>
    <lineage>
        <taxon>Bacteria</taxon>
        <taxon>Bacillati</taxon>
        <taxon>Bacillota</taxon>
        <taxon>Clostridia</taxon>
        <taxon>Eubacteriales</taxon>
        <taxon>Peptococcaceae</taxon>
        <taxon>Candidatus Formimonas</taxon>
    </lineage>
</organism>
<dbReference type="RefSeq" id="WP_148134077.1">
    <property type="nucleotide sequence ID" value="NZ_CP017634.1"/>
</dbReference>
<evidence type="ECO:0000259" key="3">
    <source>
        <dbReference type="SMART" id="SM01008"/>
    </source>
</evidence>
<proteinExistence type="predicted"/>
<keyword evidence="1" id="KW-0500">Molybdenum</keyword>
<dbReference type="Pfam" id="PF01315">
    <property type="entry name" value="Ald_Xan_dh_C"/>
    <property type="match status" value="1"/>
</dbReference>
<dbReference type="InterPro" id="IPR046867">
    <property type="entry name" value="AldOxase/xan_DH_MoCoBD2"/>
</dbReference>
<keyword evidence="2" id="KW-0560">Oxidoreductase</keyword>
<name>A0A3G1KQU7_FORW1</name>
<dbReference type="NCBIfam" id="NF043082">
    <property type="entry name" value="XdhA_XDHase"/>
    <property type="match status" value="1"/>
</dbReference>
<dbReference type="Gene3D" id="3.90.1170.50">
    <property type="entry name" value="Aldehyde oxidase/xanthine dehydrogenase, a/b hammerhead"/>
    <property type="match status" value="1"/>
</dbReference>
<dbReference type="EMBL" id="CP017634">
    <property type="protein sequence ID" value="ATW24849.1"/>
    <property type="molecule type" value="Genomic_DNA"/>
</dbReference>
<dbReference type="Gene3D" id="3.30.365.10">
    <property type="entry name" value="Aldehyde oxidase/xanthine dehydrogenase, molybdopterin binding domain"/>
    <property type="match status" value="4"/>
</dbReference>
<protein>
    <submittedName>
        <fullName evidence="4">Xanthine dehydrogenase molybdenum-binding subunit XdhA</fullName>
    </submittedName>
</protein>
<dbReference type="InterPro" id="IPR037165">
    <property type="entry name" value="AldOxase/xan_DH_Mopterin-bd_sf"/>
</dbReference>
<dbReference type="Proteomes" id="UP000323521">
    <property type="component" value="Chromosome"/>
</dbReference>
<evidence type="ECO:0000313" key="5">
    <source>
        <dbReference type="Proteomes" id="UP000323521"/>
    </source>
</evidence>
<sequence>MDNQYIGKSVPRIDAIPKVMGKAKYIGDIKMPGMLYGKILWSSVAHAYIKKIDTSKAKNFPGIKAVITWEDVPRILYCSAGHPYPDDSPQDMYILDKKVRYVGDPVAAVAAESREIAEEAIRLIEVEYEELPAILSPEDALDEHAPEIHEGTKNICGENISQFGDVAKGFEDSNYVFEDEFRTPIVQHCPIENHVSLVYLEDDGRYTVHSATQVPFHLRRILSQALNIPIRKIKVIKTYVGGGFGGKEDVCQEPINVVLTQKTGKPVLLEYTREEEFVSTRTRHSTIIKLKTGVTKEGKILARQMDVLSNTGAYAGHGHGIVYSMSSHFPTLYPAPNTLFKGKSVYTNMPVASAMRSYGISQLNFATEAHMENIAGRLGIDPLEFRRKNLISPDFKCPNEYFIVNSYGLGTCLEKGEKLSNWKTKRNREHDDSSVTKKGLGMACFSYQSHTYPAVHELSGARIKLNEDGSATLFLGSAEVGQGNDTAMAQIAAETLGISIDTINVIAVDTDICPFDNGAYGSRQLFVGGMAVKKAAIKCKEALLGYAAKMLNKSPESLDTREGFILGENDEKLLSVRKAAMKAYYDHKHPITICFEEYFSPNCNPLTFGAVFAEVEVDTGTGKVEVEKIWALHDSGKIINPLLAEGQVHGGIFMGLGYGVSEQLLIDQKTGRTLNGNLLDYKLPTMLDMPPVDVTFIETEEPTTAYGNKSLGEPPCISVAPAIRNAVLNAVGVEYNEIPLTPERVLMKLKKGVTR</sequence>
<accession>A0A3G1KQU7</accession>
<feature type="domain" description="Aldehyde oxidase/xanthine dehydrogenase a/b hammerhead" evidence="3">
    <location>
        <begin position="20"/>
        <end position="132"/>
    </location>
</feature>
<dbReference type="SUPFAM" id="SSF54665">
    <property type="entry name" value="CO dehydrogenase molybdoprotein N-domain-like"/>
    <property type="match status" value="1"/>
</dbReference>
<gene>
    <name evidence="4" type="ORF">DCMF_08745</name>
</gene>
<dbReference type="OrthoDB" id="41753at2"/>
<dbReference type="GO" id="GO:0005506">
    <property type="term" value="F:iron ion binding"/>
    <property type="evidence" value="ECO:0007669"/>
    <property type="project" value="InterPro"/>
</dbReference>
<dbReference type="AlphaFoldDB" id="A0A3G1KQU7"/>
<dbReference type="InterPro" id="IPR008274">
    <property type="entry name" value="AldOxase/xan_DH_MoCoBD1"/>
</dbReference>
<dbReference type="PANTHER" id="PTHR11908">
    <property type="entry name" value="XANTHINE DEHYDROGENASE"/>
    <property type="match status" value="1"/>
</dbReference>
<reference evidence="4 5" key="1">
    <citation type="submission" date="2016-10" db="EMBL/GenBank/DDBJ databases">
        <title>Complete Genome Sequence of Peptococcaceae strain DCMF.</title>
        <authorList>
            <person name="Edwards R.J."/>
            <person name="Holland S.I."/>
            <person name="Deshpande N.P."/>
            <person name="Wong Y.K."/>
            <person name="Ertan H."/>
            <person name="Manefield M."/>
            <person name="Russell T.L."/>
            <person name="Lee M.J."/>
        </authorList>
    </citation>
    <scope>NUCLEOTIDE SEQUENCE [LARGE SCALE GENOMIC DNA]</scope>
    <source>
        <strain evidence="4 5">DCMF</strain>
    </source>
</reference>
<dbReference type="SUPFAM" id="SSF56003">
    <property type="entry name" value="Molybdenum cofactor-binding domain"/>
    <property type="match status" value="1"/>
</dbReference>
<dbReference type="Pfam" id="PF20256">
    <property type="entry name" value="MoCoBD_2"/>
    <property type="match status" value="1"/>
</dbReference>
<dbReference type="PANTHER" id="PTHR11908:SF132">
    <property type="entry name" value="ALDEHYDE OXIDASE 1-RELATED"/>
    <property type="match status" value="1"/>
</dbReference>
<dbReference type="InterPro" id="IPR050028">
    <property type="entry name" value="XdhA_XDHase"/>
</dbReference>
<evidence type="ECO:0000313" key="4">
    <source>
        <dbReference type="EMBL" id="ATW24849.1"/>
    </source>
</evidence>
<dbReference type="InterPro" id="IPR016208">
    <property type="entry name" value="Ald_Oxase/xanthine_DH-like"/>
</dbReference>
<dbReference type="KEGG" id="fwa:DCMF_08745"/>
<dbReference type="NCBIfam" id="NF007426">
    <property type="entry name" value="PRK09970.1"/>
    <property type="match status" value="1"/>
</dbReference>
<evidence type="ECO:0000256" key="1">
    <source>
        <dbReference type="ARBA" id="ARBA00022505"/>
    </source>
</evidence>
<dbReference type="Pfam" id="PF02738">
    <property type="entry name" value="MoCoBD_1"/>
    <property type="match status" value="1"/>
</dbReference>
<dbReference type="GO" id="GO:0004854">
    <property type="term" value="F:xanthine dehydrogenase activity"/>
    <property type="evidence" value="ECO:0007669"/>
    <property type="project" value="InterPro"/>
</dbReference>
<dbReference type="SMART" id="SM01008">
    <property type="entry name" value="Ald_Xan_dh_C"/>
    <property type="match status" value="1"/>
</dbReference>
<dbReference type="InterPro" id="IPR036856">
    <property type="entry name" value="Ald_Oxase/Xan_DH_a/b_sf"/>
</dbReference>